<accession>A0A085WM06</accession>
<organism evidence="1 2">
    <name type="scientific">Hyalangium minutum</name>
    <dbReference type="NCBI Taxonomy" id="394096"/>
    <lineage>
        <taxon>Bacteria</taxon>
        <taxon>Pseudomonadati</taxon>
        <taxon>Myxococcota</taxon>
        <taxon>Myxococcia</taxon>
        <taxon>Myxococcales</taxon>
        <taxon>Cystobacterineae</taxon>
        <taxon>Archangiaceae</taxon>
        <taxon>Hyalangium</taxon>
    </lineage>
</organism>
<dbReference type="SUPFAM" id="SSF48371">
    <property type="entry name" value="ARM repeat"/>
    <property type="match status" value="1"/>
</dbReference>
<dbReference type="Pfam" id="PF08713">
    <property type="entry name" value="DNA_alkylation"/>
    <property type="match status" value="1"/>
</dbReference>
<dbReference type="InterPro" id="IPR016024">
    <property type="entry name" value="ARM-type_fold"/>
</dbReference>
<dbReference type="EMBL" id="JMCB01000006">
    <property type="protein sequence ID" value="KFE68719.1"/>
    <property type="molecule type" value="Genomic_DNA"/>
</dbReference>
<evidence type="ECO:0000313" key="2">
    <source>
        <dbReference type="Proteomes" id="UP000028725"/>
    </source>
</evidence>
<reference evidence="1 2" key="1">
    <citation type="submission" date="2014-04" db="EMBL/GenBank/DDBJ databases">
        <title>Genome assembly of Hyalangium minutum DSM 14724.</title>
        <authorList>
            <person name="Sharma G."/>
            <person name="Subramanian S."/>
        </authorList>
    </citation>
    <scope>NUCLEOTIDE SEQUENCE [LARGE SCALE GENOMIC DNA]</scope>
    <source>
        <strain evidence="1 2">DSM 14724</strain>
    </source>
</reference>
<evidence type="ECO:0000313" key="1">
    <source>
        <dbReference type="EMBL" id="KFE68719.1"/>
    </source>
</evidence>
<dbReference type="Gene3D" id="2.60.40.10">
    <property type="entry name" value="Immunoglobulins"/>
    <property type="match status" value="1"/>
</dbReference>
<dbReference type="Proteomes" id="UP000028725">
    <property type="component" value="Unassembled WGS sequence"/>
</dbReference>
<dbReference type="InterPro" id="IPR013783">
    <property type="entry name" value="Ig-like_fold"/>
</dbReference>
<gene>
    <name evidence="1" type="ORF">DB31_7956</name>
</gene>
<sequence>MAESLKTFFNEEAVRRIAAMLRTAHPSFPERRFVAEASEGLEALELMDRARHIMRAMHRALPQDFEHTARILQGSLGPPLEGTESHGMSVFLYLPHSLYVAEHGLEHFEPAMHLQRALTQRFTAEFCIRPYLERYPKETLARLRQWAADANVHVRRLVSEGTRPRLPWASRLRAFQEDPRPVLELLELLKDDPELYVRRSVANNLNDIGKDHPELLVATCERWSRGASPERQWIVRHALRSAVKRGDRGALAVLGFEGPAALEVTATFHPRRVRLGQSVQVQLHVENRSSERQKAVVDLAVHFIKANGASRPKVFKVRKVELAPGASTTLEKTVSLETLTTRQHYPGSHRVEALINGAATPVGAFTVSAAART</sequence>
<dbReference type="InterPro" id="IPR036238">
    <property type="entry name" value="Transglutaminase_C_sf"/>
</dbReference>
<name>A0A085WM06_9BACT</name>
<dbReference type="SUPFAM" id="SSF49309">
    <property type="entry name" value="Transglutaminase, two C-terminal domains"/>
    <property type="match status" value="1"/>
</dbReference>
<dbReference type="STRING" id="394096.DB31_7956"/>
<dbReference type="GO" id="GO:0003810">
    <property type="term" value="F:protein-glutamine gamma-glutamyltransferase activity"/>
    <property type="evidence" value="ECO:0007669"/>
    <property type="project" value="InterPro"/>
</dbReference>
<dbReference type="AlphaFoldDB" id="A0A085WM06"/>
<proteinExistence type="predicted"/>
<dbReference type="RefSeq" id="WP_044189705.1">
    <property type="nucleotide sequence ID" value="NZ_JMCB01000006.1"/>
</dbReference>
<dbReference type="OrthoDB" id="9797162at2"/>
<comment type="caution">
    <text evidence="1">The sequence shown here is derived from an EMBL/GenBank/DDBJ whole genome shotgun (WGS) entry which is preliminary data.</text>
</comment>
<dbReference type="PATRIC" id="fig|394096.3.peg.3997"/>
<dbReference type="Gene3D" id="1.25.40.290">
    <property type="entry name" value="ARM repeat domains"/>
    <property type="match status" value="1"/>
</dbReference>
<protein>
    <submittedName>
        <fullName evidence="1">DNA alkylation repair enzyme</fullName>
    </submittedName>
</protein>
<keyword evidence="2" id="KW-1185">Reference proteome</keyword>
<dbReference type="InterPro" id="IPR014825">
    <property type="entry name" value="DNA_alkylation"/>
</dbReference>